<protein>
    <submittedName>
        <fullName evidence="1">Uncharacterized protein</fullName>
    </submittedName>
</protein>
<reference evidence="1 2" key="1">
    <citation type="submission" date="2018-06" db="EMBL/GenBank/DDBJ databases">
        <authorList>
            <consortium name="Pathogen Informatics"/>
            <person name="Doyle S."/>
        </authorList>
    </citation>
    <scope>NUCLEOTIDE SEQUENCE [LARGE SCALE GENOMIC DNA]</scope>
    <source>
        <strain evidence="1 2">NCTC13067</strain>
    </source>
</reference>
<evidence type="ECO:0000313" key="1">
    <source>
        <dbReference type="EMBL" id="SUB94490.1"/>
    </source>
</evidence>
<accession>A0A379EE08</accession>
<dbReference type="Proteomes" id="UP000255469">
    <property type="component" value="Unassembled WGS sequence"/>
</dbReference>
<gene>
    <name evidence="1" type="ORF">NCTC13067_02363</name>
</gene>
<dbReference type="EMBL" id="UGTM01000002">
    <property type="protein sequence ID" value="SUB94490.1"/>
    <property type="molecule type" value="Genomic_DNA"/>
</dbReference>
<name>A0A379EE08_9BACT</name>
<organism evidence="1 2">
    <name type="scientific">Prevotella denticola</name>
    <dbReference type="NCBI Taxonomy" id="28129"/>
    <lineage>
        <taxon>Bacteria</taxon>
        <taxon>Pseudomonadati</taxon>
        <taxon>Bacteroidota</taxon>
        <taxon>Bacteroidia</taxon>
        <taxon>Bacteroidales</taxon>
        <taxon>Prevotellaceae</taxon>
        <taxon>Prevotella</taxon>
    </lineage>
</organism>
<evidence type="ECO:0000313" key="2">
    <source>
        <dbReference type="Proteomes" id="UP000255469"/>
    </source>
</evidence>
<dbReference type="AlphaFoldDB" id="A0A379EE08"/>
<proteinExistence type="predicted"/>
<sequence length="36" mass="4182">MSIKRNDLHKISLFAKGSKMQIQAEVQLLNRYPILP</sequence>